<feature type="region of interest" description="Disordered" evidence="1">
    <location>
        <begin position="347"/>
        <end position="366"/>
    </location>
</feature>
<reference evidence="2" key="1">
    <citation type="submission" date="2021-04" db="EMBL/GenBank/DDBJ databases">
        <title>Draft genome of Fusarium avenaceum strain F156N33, isolated from an atmospheric sample in Virginia.</title>
        <authorList>
            <person name="Yang S."/>
            <person name="Vinatzer B.A."/>
            <person name="Coleman J."/>
        </authorList>
    </citation>
    <scope>NUCLEOTIDE SEQUENCE</scope>
    <source>
        <strain evidence="2">F156N33</strain>
    </source>
</reference>
<dbReference type="AlphaFoldDB" id="A0A9P7KPF5"/>
<organism evidence="2 3">
    <name type="scientific">Fusarium avenaceum</name>
    <dbReference type="NCBI Taxonomy" id="40199"/>
    <lineage>
        <taxon>Eukaryota</taxon>
        <taxon>Fungi</taxon>
        <taxon>Dikarya</taxon>
        <taxon>Ascomycota</taxon>
        <taxon>Pezizomycotina</taxon>
        <taxon>Sordariomycetes</taxon>
        <taxon>Hypocreomycetidae</taxon>
        <taxon>Hypocreales</taxon>
        <taxon>Nectriaceae</taxon>
        <taxon>Fusarium</taxon>
        <taxon>Fusarium tricinctum species complex</taxon>
    </lineage>
</organism>
<dbReference type="Pfam" id="PF12224">
    <property type="entry name" value="Amidoligase_2"/>
    <property type="match status" value="1"/>
</dbReference>
<dbReference type="Proteomes" id="UP000782241">
    <property type="component" value="Unassembled WGS sequence"/>
</dbReference>
<proteinExistence type="predicted"/>
<sequence>MDMDNKSQPTTEEKGKIHANEHSDADANNTKQNDKYTRPPRISFGVELEFLMPASPKDVESDDKIPGIAPITYEMCAYEVVIDLLRDHGIYAEGRHDHSVPGYPWIVKTDGSVEEDGGRTEPPMYSWESVEIASPPMYACDEAYKLVSAVVRLLTTKLRVRVNTSCGLHVHVGNGPHPLDMRAARNYAALLWASEPVLSTLQCPTRSFAGWSRSIRRWDGIRLTEGTTADMARSIVAESGFVARHLARARYLGESPVASRAQLRQRIRKVMERNHGDHIYLDPVCESDDSDFEGHSSEPFERPRKAKDVQCRVRVIPYEQKMGSEANDTRLDSESIRCELPPQVGFPVHQLEGSSPSSSSAPLLDEGRTKKKAVSLEEVIAIPLERYNITELPHEQRPNPNTKLAWKGVAEIMACDFGVHQIAHLMTEAGGHKGYSSNWKGQLGDSLLRDPQNTAASTNPTVEARLGGGSLDAEWIVIWIKIQCRLLEWARDADPSNLMRVIGKLSRDDHSQECTYDVLDFLRDLGMYTELKYCQERLRRGEEAWFECMMIKKEP</sequence>
<evidence type="ECO:0008006" key="4">
    <source>
        <dbReference type="Google" id="ProtNLM"/>
    </source>
</evidence>
<dbReference type="PANTHER" id="PTHR36847">
    <property type="entry name" value="AMIDOLIGASE ENZYME"/>
    <property type="match status" value="1"/>
</dbReference>
<dbReference type="InterPro" id="IPR022025">
    <property type="entry name" value="Amidoligase_2"/>
</dbReference>
<keyword evidence="3" id="KW-1185">Reference proteome</keyword>
<gene>
    <name evidence="2" type="ORF">KAF25_001738</name>
</gene>
<dbReference type="PANTHER" id="PTHR36847:SF1">
    <property type="entry name" value="AMIDOLIGASE ENZYME"/>
    <property type="match status" value="1"/>
</dbReference>
<accession>A0A9P7KPF5</accession>
<protein>
    <recommendedName>
        <fullName evidence="4">Amidoligase enzyme</fullName>
    </recommendedName>
</protein>
<evidence type="ECO:0000313" key="3">
    <source>
        <dbReference type="Proteomes" id="UP000782241"/>
    </source>
</evidence>
<feature type="compositionally biased region" description="Basic and acidic residues" evidence="1">
    <location>
        <begin position="11"/>
        <end position="25"/>
    </location>
</feature>
<feature type="region of interest" description="Disordered" evidence="1">
    <location>
        <begin position="1"/>
        <end position="39"/>
    </location>
</feature>
<feature type="compositionally biased region" description="Polar residues" evidence="1">
    <location>
        <begin position="1"/>
        <end position="10"/>
    </location>
</feature>
<comment type="caution">
    <text evidence="2">The sequence shown here is derived from an EMBL/GenBank/DDBJ whole genome shotgun (WGS) entry which is preliminary data.</text>
</comment>
<dbReference type="EMBL" id="JAGPUO010000018">
    <property type="protein sequence ID" value="KAG5657149.1"/>
    <property type="molecule type" value="Genomic_DNA"/>
</dbReference>
<name>A0A9P7KPF5_9HYPO</name>
<evidence type="ECO:0000256" key="1">
    <source>
        <dbReference type="SAM" id="MobiDB-lite"/>
    </source>
</evidence>
<evidence type="ECO:0000313" key="2">
    <source>
        <dbReference type="EMBL" id="KAG5657149.1"/>
    </source>
</evidence>